<reference evidence="9" key="1">
    <citation type="submission" date="2021-01" db="EMBL/GenBank/DDBJ databases">
        <title>Tabrizicola alba sp. nov. a motile alkaliphilic bacterium isolated from a soda lake.</title>
        <authorList>
            <person name="Szuroczki S."/>
            <person name="Abbaszade G."/>
            <person name="Schumann P."/>
            <person name="Toth E."/>
        </authorList>
    </citation>
    <scope>NUCLEOTIDE SEQUENCE</scope>
    <source>
        <strain evidence="9">DMG-N-6</strain>
    </source>
</reference>
<proteinExistence type="inferred from homology"/>
<evidence type="ECO:0000256" key="1">
    <source>
        <dbReference type="ARBA" id="ARBA00004571"/>
    </source>
</evidence>
<keyword evidence="3" id="KW-1134">Transmembrane beta strand</keyword>
<dbReference type="GO" id="GO:0009279">
    <property type="term" value="C:cell outer membrane"/>
    <property type="evidence" value="ECO:0007669"/>
    <property type="project" value="UniProtKB-SubCell"/>
</dbReference>
<dbReference type="EMBL" id="JAESVN010000003">
    <property type="protein sequence ID" value="MBL4917187.1"/>
    <property type="molecule type" value="Genomic_DNA"/>
</dbReference>
<dbReference type="AlphaFoldDB" id="A0A8K0VD93"/>
<evidence type="ECO:0000256" key="7">
    <source>
        <dbReference type="ARBA" id="ARBA00023237"/>
    </source>
</evidence>
<comment type="subcellular location">
    <subcellularLocation>
        <location evidence="1">Cell outer membrane</location>
        <topology evidence="1">Multi-pass membrane protein</topology>
    </subcellularLocation>
</comment>
<organism evidence="9 10">
    <name type="scientific">Szabonella alba</name>
    <dbReference type="NCBI Taxonomy" id="2804194"/>
    <lineage>
        <taxon>Bacteria</taxon>
        <taxon>Pseudomonadati</taxon>
        <taxon>Pseudomonadota</taxon>
        <taxon>Alphaproteobacteria</taxon>
        <taxon>Rhodobacterales</taxon>
        <taxon>Paracoccaceae</taxon>
        <taxon>Szabonella</taxon>
    </lineage>
</organism>
<dbReference type="SUPFAM" id="SSF56935">
    <property type="entry name" value="Porins"/>
    <property type="match status" value="1"/>
</dbReference>
<gene>
    <name evidence="9" type="ORF">JL811_08120</name>
</gene>
<dbReference type="GO" id="GO:0015483">
    <property type="term" value="F:long-chain fatty acid transporting porin activity"/>
    <property type="evidence" value="ECO:0007669"/>
    <property type="project" value="TreeGrafter"/>
</dbReference>
<evidence type="ECO:0000313" key="10">
    <source>
        <dbReference type="Proteomes" id="UP000648908"/>
    </source>
</evidence>
<evidence type="ECO:0000256" key="2">
    <source>
        <dbReference type="ARBA" id="ARBA00008163"/>
    </source>
</evidence>
<evidence type="ECO:0000256" key="8">
    <source>
        <dbReference type="SAM" id="SignalP"/>
    </source>
</evidence>
<comment type="similarity">
    <text evidence="2">Belongs to the OmpP1/FadL family.</text>
</comment>
<keyword evidence="4" id="KW-0812">Transmembrane</keyword>
<keyword evidence="7" id="KW-0998">Cell outer membrane</keyword>
<evidence type="ECO:0000256" key="4">
    <source>
        <dbReference type="ARBA" id="ARBA00022692"/>
    </source>
</evidence>
<feature type="chain" id="PRO_5035439827" evidence="8">
    <location>
        <begin position="24"/>
        <end position="373"/>
    </location>
</feature>
<dbReference type="Proteomes" id="UP000648908">
    <property type="component" value="Unassembled WGS sequence"/>
</dbReference>
<keyword evidence="10" id="KW-1185">Reference proteome</keyword>
<keyword evidence="6" id="KW-0472">Membrane</keyword>
<evidence type="ECO:0000256" key="5">
    <source>
        <dbReference type="ARBA" id="ARBA00022729"/>
    </source>
</evidence>
<dbReference type="PANTHER" id="PTHR35093:SF8">
    <property type="entry name" value="OUTER MEMBRANE PROTEIN NMB0088-RELATED"/>
    <property type="match status" value="1"/>
</dbReference>
<dbReference type="RefSeq" id="WP_202688014.1">
    <property type="nucleotide sequence ID" value="NZ_JAESVN010000003.1"/>
</dbReference>
<dbReference type="PANTHER" id="PTHR35093">
    <property type="entry name" value="OUTER MEMBRANE PROTEIN NMB0088-RELATED"/>
    <property type="match status" value="1"/>
</dbReference>
<name>A0A8K0VD93_9RHOB</name>
<evidence type="ECO:0000313" key="9">
    <source>
        <dbReference type="EMBL" id="MBL4917187.1"/>
    </source>
</evidence>
<dbReference type="InterPro" id="IPR005017">
    <property type="entry name" value="OMPP1/FadL/TodX"/>
</dbReference>
<dbReference type="Gene3D" id="2.40.160.60">
    <property type="entry name" value="Outer membrane protein transport protein (OMPP1/FadL/TodX)"/>
    <property type="match status" value="1"/>
</dbReference>
<evidence type="ECO:0000256" key="6">
    <source>
        <dbReference type="ARBA" id="ARBA00023136"/>
    </source>
</evidence>
<keyword evidence="5 8" id="KW-0732">Signal</keyword>
<protein>
    <submittedName>
        <fullName evidence="9">Outer membrane protein transport protein</fullName>
    </submittedName>
</protein>
<evidence type="ECO:0000256" key="3">
    <source>
        <dbReference type="ARBA" id="ARBA00022452"/>
    </source>
</evidence>
<feature type="signal peptide" evidence="8">
    <location>
        <begin position="1"/>
        <end position="23"/>
    </location>
</feature>
<accession>A0A8K0VD93</accession>
<sequence>MKKITSILGASALTAIAATSASAGGIDRSGQGIGILFEQGRMIELSFGHVSPSVSGNDLAMFGGGASGDVVDDFTQLSLGYKYDINDSLSFALIIDQPFGAEVSYAPSSVALGGTAADADATAVTGLLRYKMGNGFSVHGGVRYQKSKANVDLRGAAYGPLNGYSVDLEADAGIGYVVGVAYERPDIALRVALTYHSAVKHKFNTLETLNGAPIGPMSITNVKTPQSVNLDFQTGIAADTLIFGQIRWADWSEFRLDPAVFTGLAGDGLISLDDTTTFTIGVGRRFNDNWSGAFSVSYEKKGNPLVSPLAPTTGRLGATLAAVYTNGNMKVTTGINYTKLGDANPETGTPDTARAEFRDNKAFGVGIKVGYRF</sequence>
<comment type="caution">
    <text evidence="9">The sequence shown here is derived from an EMBL/GenBank/DDBJ whole genome shotgun (WGS) entry which is preliminary data.</text>
</comment>
<dbReference type="Pfam" id="PF03349">
    <property type="entry name" value="Toluene_X"/>
    <property type="match status" value="1"/>
</dbReference>